<dbReference type="InterPro" id="IPR011048">
    <property type="entry name" value="Haem_d1_sf"/>
</dbReference>
<keyword evidence="3" id="KW-0378">Hydrolase</keyword>
<comment type="caution">
    <text evidence="3">The sequence shown here is derived from an EMBL/GenBank/DDBJ whole genome shotgun (WGS) entry which is preliminary data.</text>
</comment>
<evidence type="ECO:0000313" key="3">
    <source>
        <dbReference type="EMBL" id="MDR5895280.1"/>
    </source>
</evidence>
<dbReference type="InterPro" id="IPR019405">
    <property type="entry name" value="Lactonase_7-beta_prop"/>
</dbReference>
<dbReference type="Proteomes" id="UP001269375">
    <property type="component" value="Unassembled WGS sequence"/>
</dbReference>
<evidence type="ECO:0000256" key="1">
    <source>
        <dbReference type="ARBA" id="ARBA00005564"/>
    </source>
</evidence>
<dbReference type="PANTHER" id="PTHR30344:SF1">
    <property type="entry name" value="6-PHOSPHOGLUCONOLACTONASE"/>
    <property type="match status" value="1"/>
</dbReference>
<evidence type="ECO:0000313" key="4">
    <source>
        <dbReference type="Proteomes" id="UP001269375"/>
    </source>
</evidence>
<keyword evidence="4" id="KW-1185">Reference proteome</keyword>
<name>A0ABU1GTC1_9GAMM</name>
<evidence type="ECO:0000256" key="2">
    <source>
        <dbReference type="ARBA" id="ARBA00022526"/>
    </source>
</evidence>
<organism evidence="3 4">
    <name type="scientific">Larsenimonas suaedae</name>
    <dbReference type="NCBI Taxonomy" id="1851019"/>
    <lineage>
        <taxon>Bacteria</taxon>
        <taxon>Pseudomonadati</taxon>
        <taxon>Pseudomonadota</taxon>
        <taxon>Gammaproteobacteria</taxon>
        <taxon>Oceanospirillales</taxon>
        <taxon>Halomonadaceae</taxon>
        <taxon>Larsenimonas</taxon>
    </lineage>
</organism>
<dbReference type="Gene3D" id="2.130.10.10">
    <property type="entry name" value="YVTN repeat-like/Quinoprotein amine dehydrogenase"/>
    <property type="match status" value="1"/>
</dbReference>
<gene>
    <name evidence="3" type="ORF">QC825_04210</name>
</gene>
<dbReference type="InterPro" id="IPR050282">
    <property type="entry name" value="Cycloisomerase_2"/>
</dbReference>
<protein>
    <submittedName>
        <fullName evidence="3">Lactonase family protein</fullName>
        <ecNumber evidence="3">3.1.1.-</ecNumber>
    </submittedName>
</protein>
<proteinExistence type="inferred from homology"/>
<reference evidence="3 4" key="1">
    <citation type="submission" date="2023-04" db="EMBL/GenBank/DDBJ databases">
        <title>A long-awaited taxogenomic arrangement of the family Halomonadaceae.</title>
        <authorList>
            <person name="De La Haba R."/>
            <person name="Chuvochina M."/>
            <person name="Wittouck S."/>
            <person name="Arahal D.R."/>
            <person name="Sanchez-Porro C."/>
            <person name="Hugenholtz P."/>
            <person name="Ventosa A."/>
        </authorList>
    </citation>
    <scope>NUCLEOTIDE SEQUENCE [LARGE SCALE GENOMIC DNA]</scope>
    <source>
        <strain evidence="3 4">DSM 22428</strain>
    </source>
</reference>
<keyword evidence="2" id="KW-0313">Glucose metabolism</keyword>
<dbReference type="RefSeq" id="WP_251590756.1">
    <property type="nucleotide sequence ID" value="NZ_JAMLJI010000001.1"/>
</dbReference>
<dbReference type="EMBL" id="JARWAO010000002">
    <property type="protein sequence ID" value="MDR5895280.1"/>
    <property type="molecule type" value="Genomic_DNA"/>
</dbReference>
<accession>A0ABU1GTC1</accession>
<dbReference type="InterPro" id="IPR015943">
    <property type="entry name" value="WD40/YVTN_repeat-like_dom_sf"/>
</dbReference>
<dbReference type="Pfam" id="PF10282">
    <property type="entry name" value="Lactonase"/>
    <property type="match status" value="1"/>
</dbReference>
<dbReference type="EC" id="3.1.1.-" evidence="3"/>
<comment type="similarity">
    <text evidence="1">Belongs to the cycloisomerase 2 family.</text>
</comment>
<dbReference type="PANTHER" id="PTHR30344">
    <property type="entry name" value="6-PHOSPHOGLUCONOLACTONASE-RELATED"/>
    <property type="match status" value="1"/>
</dbReference>
<keyword evidence="2" id="KW-0119">Carbohydrate metabolism</keyword>
<dbReference type="SUPFAM" id="SSF51004">
    <property type="entry name" value="C-terminal (heme d1) domain of cytochrome cd1-nitrite reductase"/>
    <property type="match status" value="1"/>
</dbReference>
<dbReference type="GO" id="GO:0016787">
    <property type="term" value="F:hydrolase activity"/>
    <property type="evidence" value="ECO:0007669"/>
    <property type="project" value="UniProtKB-KW"/>
</dbReference>
<sequence length="354" mass="38214">MPSHYLLGGTYTTGDSEGIYCYPTDAGVTALGAPLLIEADCPSFLTLNAERTRMYAVNEVPGQDGSISAFELDADSGQARLLGQVEARGEDPCHIMLTPNERFVVVSNYSGGSIVVYALTSEGALGDCVQHVVFDGDGARINAERQTGPHLHSCVLNVDGDALYACDLGRDRLYRFDFDETREQPLGDRTEMIAPPGCGPRHLKFHPGGRFAYLVGELDGSVIGYRVENDRLIQCQIASLAPNDDSLEHGAAELQFSPDGQFLYVSNRGQFDELICLQIDADGMLSWKATTPSGGQLPRHFTLVPDGSAALVGNQQSGEITRIELHDDGSFGNSVCIGRSDQIAYLQAFEARVS</sequence>